<dbReference type="EMBL" id="JAAIII010000002">
    <property type="protein sequence ID" value="NMM93594.1"/>
    <property type="molecule type" value="Genomic_DNA"/>
</dbReference>
<dbReference type="Proteomes" id="UP000532194">
    <property type="component" value="Unassembled WGS sequence"/>
</dbReference>
<dbReference type="AlphaFoldDB" id="A0A7Y0ENM8"/>
<dbReference type="RefSeq" id="WP_169171652.1">
    <property type="nucleotide sequence ID" value="NZ_JAAIII010000002.1"/>
</dbReference>
<protein>
    <recommendedName>
        <fullName evidence="4">ABC transporter, ATP-binding protein</fullName>
    </recommendedName>
</protein>
<feature type="transmembrane region" description="Helical" evidence="1">
    <location>
        <begin position="250"/>
        <end position="267"/>
    </location>
</feature>
<keyword evidence="1" id="KW-0812">Transmembrane</keyword>
<gene>
    <name evidence="2" type="ORF">G1C95_0779</name>
</gene>
<evidence type="ECO:0000256" key="1">
    <source>
        <dbReference type="SAM" id="Phobius"/>
    </source>
</evidence>
<accession>A0A7Y0ENM8</accession>
<keyword evidence="3" id="KW-1185">Reference proteome</keyword>
<feature type="transmembrane region" description="Helical" evidence="1">
    <location>
        <begin position="334"/>
        <end position="351"/>
    </location>
</feature>
<evidence type="ECO:0000313" key="2">
    <source>
        <dbReference type="EMBL" id="NMM93594.1"/>
    </source>
</evidence>
<reference evidence="2 3" key="1">
    <citation type="submission" date="2020-02" db="EMBL/GenBank/DDBJ databases">
        <title>Characterization of phylogenetic diversity of novel bifidobacterial species isolated in Czech ZOOs.</title>
        <authorList>
            <person name="Lugli G.A."/>
            <person name="Vera N.B."/>
            <person name="Ventura M."/>
        </authorList>
    </citation>
    <scope>NUCLEOTIDE SEQUENCE [LARGE SCALE GENOMIC DNA]</scope>
    <source>
        <strain evidence="2 3">DSM 109957</strain>
    </source>
</reference>
<keyword evidence="1" id="KW-1133">Transmembrane helix</keyword>
<organism evidence="2 3">
    <name type="scientific">Bifidobacterium oedipodis</name>
    <dbReference type="NCBI Taxonomy" id="2675322"/>
    <lineage>
        <taxon>Bacteria</taxon>
        <taxon>Bacillati</taxon>
        <taxon>Actinomycetota</taxon>
        <taxon>Actinomycetes</taxon>
        <taxon>Bifidobacteriales</taxon>
        <taxon>Bifidobacteriaceae</taxon>
        <taxon>Bifidobacterium</taxon>
    </lineage>
</organism>
<keyword evidence="1" id="KW-0472">Membrane</keyword>
<proteinExistence type="predicted"/>
<comment type="caution">
    <text evidence="2">The sequence shown here is derived from an EMBL/GenBank/DDBJ whole genome shotgun (WGS) entry which is preliminary data.</text>
</comment>
<evidence type="ECO:0000313" key="3">
    <source>
        <dbReference type="Proteomes" id="UP000532194"/>
    </source>
</evidence>
<evidence type="ECO:0008006" key="4">
    <source>
        <dbReference type="Google" id="ProtNLM"/>
    </source>
</evidence>
<sequence>MKFRSLLSEAMRNISCGTAGAAALMLAVLFGGTLLGGWEAWSVIELEGEAESRIAANADVKTVLGSPIDGVACDRLSRGAGDSGLSQSGAMRAGQQVTPLSTPGRDIASYEVTAGMLGLLVTGDANATVDASGVWVSNDVAQDFGLVQGSRFETDRGVVRVAGVFDWPNDGRDTRFTYAIITPVAALGGTFEECWAKQWPASDQLDMLLYSTVISDGGSSQSMAGVTQLNKGFDSHYDAQSSYALRMTRWMPFVGVGLGLLIGVISVRRRRLEYAGALHVGQTKGAQLLGIMMETLVWNGGGLICSTALLTALAMRWSPGSPELVLLAAVRTPLAIFAVVMLASLTTGLTIRESQLFRYFKNR</sequence>
<name>A0A7Y0ENM8_9BIFI</name>
<feature type="transmembrane region" description="Helical" evidence="1">
    <location>
        <begin position="288"/>
        <end position="314"/>
    </location>
</feature>